<sequence>MYELVQQTWAAVLHLDVAEILDDSCFFELPSFGAFYGHLVTVPKRRDSARHGEIEEAVSRVDIGPNFLESALQKLNMDPDSAIKAAVMTPHQGSTSLFVGPGSDTRAEGILMLSLEGNFGLLNYVYEVDGGAGLHSRLTSALHLLAAKNPVFRTTAIKVESDICFAQVLLRRSNYTFSRRDSLGAYLDETKKSRDPFGRPAVQCRLIEDDPAMDGKTFFVMSIDHLFCDGFSHYLLDQDLHQVLQAPDTYAAEARERPWFGDFANRLRWHSEDRGAAEFWTEYLDGARFSNLHEGLPAKFTFCTGGNNIVRQSVPKSGLKDCPEMVNQTAAVVSAWCLAVARHSASRDVVFGLFRHGRSSRGEDTRHMIGPLSTITPIRMRIQDLDETVESFVGRMQQEILSTARWEQGHIPGIWSTDEGVPWVQSVINVKPSLKKATQPVDMRQSNGDCALNCFVPRRDLEGYSMDSEWTVLTQVRETEDDLVMELGHHPTRLDTVITMRLMQEFCRILRGIGRASGQRVGELIQ</sequence>
<accession>A0A8H4J301</accession>
<dbReference type="OrthoDB" id="416786at2759"/>
<dbReference type="GO" id="GO:0003824">
    <property type="term" value="F:catalytic activity"/>
    <property type="evidence" value="ECO:0007669"/>
    <property type="project" value="InterPro"/>
</dbReference>
<name>A0A8H4J301_9PEZI</name>
<dbReference type="Gene3D" id="3.30.559.30">
    <property type="entry name" value="Nonribosomal peptide synthetase, condensation domain"/>
    <property type="match status" value="1"/>
</dbReference>
<dbReference type="GO" id="GO:0043041">
    <property type="term" value="P:amino acid activation for nonribosomal peptide biosynthetic process"/>
    <property type="evidence" value="ECO:0007669"/>
    <property type="project" value="TreeGrafter"/>
</dbReference>
<dbReference type="GO" id="GO:0031177">
    <property type="term" value="F:phosphopantetheine binding"/>
    <property type="evidence" value="ECO:0007669"/>
    <property type="project" value="TreeGrafter"/>
</dbReference>
<dbReference type="InterPro" id="IPR023213">
    <property type="entry name" value="CAT-like_dom_sf"/>
</dbReference>
<evidence type="ECO:0000259" key="1">
    <source>
        <dbReference type="Pfam" id="PF00668"/>
    </source>
</evidence>
<keyword evidence="3" id="KW-1185">Reference proteome</keyword>
<dbReference type="GO" id="GO:0005737">
    <property type="term" value="C:cytoplasm"/>
    <property type="evidence" value="ECO:0007669"/>
    <property type="project" value="TreeGrafter"/>
</dbReference>
<evidence type="ECO:0000313" key="2">
    <source>
        <dbReference type="EMBL" id="KAF4311821.1"/>
    </source>
</evidence>
<dbReference type="PANTHER" id="PTHR45527">
    <property type="entry name" value="NONRIBOSOMAL PEPTIDE SYNTHETASE"/>
    <property type="match status" value="1"/>
</dbReference>
<dbReference type="SUPFAM" id="SSF52777">
    <property type="entry name" value="CoA-dependent acyltransferases"/>
    <property type="match status" value="2"/>
</dbReference>
<reference evidence="2" key="1">
    <citation type="submission" date="2020-04" db="EMBL/GenBank/DDBJ databases">
        <title>Genome Assembly and Annotation of Botryosphaeria dothidea sdau 11-99, a Latent Pathogen of Apple Fruit Ring Rot in China.</title>
        <authorList>
            <person name="Yu C."/>
            <person name="Diao Y."/>
            <person name="Lu Q."/>
            <person name="Zhao J."/>
            <person name="Cui S."/>
            <person name="Peng C."/>
            <person name="He B."/>
            <person name="Liu H."/>
        </authorList>
    </citation>
    <scope>NUCLEOTIDE SEQUENCE [LARGE SCALE GENOMIC DNA]</scope>
    <source>
        <strain evidence="2">Sdau11-99</strain>
    </source>
</reference>
<comment type="caution">
    <text evidence="2">The sequence shown here is derived from an EMBL/GenBank/DDBJ whole genome shotgun (WGS) entry which is preliminary data.</text>
</comment>
<evidence type="ECO:0000313" key="3">
    <source>
        <dbReference type="Proteomes" id="UP000572817"/>
    </source>
</evidence>
<dbReference type="Pfam" id="PF00668">
    <property type="entry name" value="Condensation"/>
    <property type="match status" value="1"/>
</dbReference>
<dbReference type="Gene3D" id="3.30.559.10">
    <property type="entry name" value="Chloramphenicol acetyltransferase-like domain"/>
    <property type="match status" value="1"/>
</dbReference>
<organism evidence="2 3">
    <name type="scientific">Botryosphaeria dothidea</name>
    <dbReference type="NCBI Taxonomy" id="55169"/>
    <lineage>
        <taxon>Eukaryota</taxon>
        <taxon>Fungi</taxon>
        <taxon>Dikarya</taxon>
        <taxon>Ascomycota</taxon>
        <taxon>Pezizomycotina</taxon>
        <taxon>Dothideomycetes</taxon>
        <taxon>Dothideomycetes incertae sedis</taxon>
        <taxon>Botryosphaeriales</taxon>
        <taxon>Botryosphaeriaceae</taxon>
        <taxon>Botryosphaeria</taxon>
    </lineage>
</organism>
<dbReference type="InterPro" id="IPR001242">
    <property type="entry name" value="Condensation_dom"/>
</dbReference>
<dbReference type="GO" id="GO:0044550">
    <property type="term" value="P:secondary metabolite biosynthetic process"/>
    <property type="evidence" value="ECO:0007669"/>
    <property type="project" value="TreeGrafter"/>
</dbReference>
<protein>
    <recommendedName>
        <fullName evidence="1">Condensation domain-containing protein</fullName>
    </recommendedName>
</protein>
<dbReference type="Proteomes" id="UP000572817">
    <property type="component" value="Unassembled WGS sequence"/>
</dbReference>
<dbReference type="PANTHER" id="PTHR45527:SF1">
    <property type="entry name" value="FATTY ACID SYNTHASE"/>
    <property type="match status" value="1"/>
</dbReference>
<feature type="domain" description="Condensation" evidence="1">
    <location>
        <begin position="137"/>
        <end position="405"/>
    </location>
</feature>
<proteinExistence type="predicted"/>
<dbReference type="AlphaFoldDB" id="A0A8H4J301"/>
<gene>
    <name evidence="2" type="ORF">GTA08_BOTSDO12589</name>
</gene>
<dbReference type="EMBL" id="WWBZ02000008">
    <property type="protein sequence ID" value="KAF4311821.1"/>
    <property type="molecule type" value="Genomic_DNA"/>
</dbReference>